<dbReference type="SUPFAM" id="SSF57667">
    <property type="entry name" value="beta-beta-alpha zinc fingers"/>
    <property type="match status" value="2"/>
</dbReference>
<comment type="similarity">
    <text evidence="2">Belongs to the krueppel C2H2-type zinc-finger protein family.</text>
</comment>
<evidence type="ECO:0000313" key="11">
    <source>
        <dbReference type="EMBL" id="CAB0009474.1"/>
    </source>
</evidence>
<dbReference type="GO" id="GO:0009913">
    <property type="term" value="P:epidermal cell differentiation"/>
    <property type="evidence" value="ECO:0007669"/>
    <property type="project" value="TreeGrafter"/>
</dbReference>
<dbReference type="Gene3D" id="3.30.160.60">
    <property type="entry name" value="Classic Zinc Finger"/>
    <property type="match status" value="3"/>
</dbReference>
<feature type="compositionally biased region" description="Basic and acidic residues" evidence="9">
    <location>
        <begin position="186"/>
        <end position="199"/>
    </location>
</feature>
<dbReference type="InterPro" id="IPR036236">
    <property type="entry name" value="Znf_C2H2_sf"/>
</dbReference>
<feature type="compositionally biased region" description="Gly residues" evidence="9">
    <location>
        <begin position="443"/>
        <end position="461"/>
    </location>
</feature>
<feature type="compositionally biased region" description="Gly residues" evidence="9">
    <location>
        <begin position="374"/>
        <end position="383"/>
    </location>
</feature>
<dbReference type="GO" id="GO:0045596">
    <property type="term" value="P:negative regulation of cell differentiation"/>
    <property type="evidence" value="ECO:0007669"/>
    <property type="project" value="UniProtKB-ARBA"/>
</dbReference>
<keyword evidence="3" id="KW-0479">Metal-binding</keyword>
<dbReference type="FunFam" id="3.30.160.60:FF:000452">
    <property type="entry name" value="Transcription factor Ovo-like 2"/>
    <property type="match status" value="1"/>
</dbReference>
<dbReference type="EMBL" id="CADCXU010021815">
    <property type="protein sequence ID" value="CAB0009474.1"/>
    <property type="molecule type" value="Genomic_DNA"/>
</dbReference>
<evidence type="ECO:0000256" key="5">
    <source>
        <dbReference type="ARBA" id="ARBA00022771"/>
    </source>
</evidence>
<feature type="domain" description="C2H2-type" evidence="10">
    <location>
        <begin position="662"/>
        <end position="690"/>
    </location>
</feature>
<protein>
    <recommendedName>
        <fullName evidence="10">C2H2-type domain-containing protein</fullName>
    </recommendedName>
</protein>
<gene>
    <name evidence="11" type="ORF">NTEN_LOCUS14615</name>
</gene>
<dbReference type="GO" id="GO:0000978">
    <property type="term" value="F:RNA polymerase II cis-regulatory region sequence-specific DNA binding"/>
    <property type="evidence" value="ECO:0007669"/>
    <property type="project" value="TreeGrafter"/>
</dbReference>
<name>A0A6H5H288_9HEMI</name>
<feature type="region of interest" description="Disordered" evidence="9">
    <location>
        <begin position="179"/>
        <end position="214"/>
    </location>
</feature>
<keyword evidence="5 8" id="KW-0863">Zinc-finger</keyword>
<dbReference type="AlphaFoldDB" id="A0A6H5H288"/>
<keyword evidence="7" id="KW-0539">Nucleus</keyword>
<dbReference type="PROSITE" id="PS50157">
    <property type="entry name" value="ZINC_FINGER_C2H2_2"/>
    <property type="match status" value="3"/>
</dbReference>
<dbReference type="PANTHER" id="PTHR10032">
    <property type="entry name" value="ZINC FINGER PROTEIN WITH KRAB AND SCAN DOMAINS"/>
    <property type="match status" value="1"/>
</dbReference>
<feature type="region of interest" description="Disordered" evidence="9">
    <location>
        <begin position="571"/>
        <end position="603"/>
    </location>
</feature>
<organism evidence="11 12">
    <name type="scientific">Nesidiocoris tenuis</name>
    <dbReference type="NCBI Taxonomy" id="355587"/>
    <lineage>
        <taxon>Eukaryota</taxon>
        <taxon>Metazoa</taxon>
        <taxon>Ecdysozoa</taxon>
        <taxon>Arthropoda</taxon>
        <taxon>Hexapoda</taxon>
        <taxon>Insecta</taxon>
        <taxon>Pterygota</taxon>
        <taxon>Neoptera</taxon>
        <taxon>Paraneoptera</taxon>
        <taxon>Hemiptera</taxon>
        <taxon>Heteroptera</taxon>
        <taxon>Panheteroptera</taxon>
        <taxon>Cimicomorpha</taxon>
        <taxon>Miridae</taxon>
        <taxon>Dicyphina</taxon>
        <taxon>Nesidiocoris</taxon>
    </lineage>
</organism>
<dbReference type="OrthoDB" id="6508643at2759"/>
<evidence type="ECO:0000259" key="10">
    <source>
        <dbReference type="PROSITE" id="PS50157"/>
    </source>
</evidence>
<keyword evidence="12" id="KW-1185">Reference proteome</keyword>
<dbReference type="GO" id="GO:0000981">
    <property type="term" value="F:DNA-binding transcription factor activity, RNA polymerase II-specific"/>
    <property type="evidence" value="ECO:0007669"/>
    <property type="project" value="TreeGrafter"/>
</dbReference>
<feature type="compositionally biased region" description="Gly residues" evidence="9">
    <location>
        <begin position="350"/>
        <end position="360"/>
    </location>
</feature>
<evidence type="ECO:0000256" key="2">
    <source>
        <dbReference type="ARBA" id="ARBA00006991"/>
    </source>
</evidence>
<dbReference type="PROSITE" id="PS00028">
    <property type="entry name" value="ZINC_FINGER_C2H2_1"/>
    <property type="match status" value="3"/>
</dbReference>
<proteinExistence type="inferred from homology"/>
<dbReference type="Proteomes" id="UP000479000">
    <property type="component" value="Unassembled WGS sequence"/>
</dbReference>
<dbReference type="GO" id="GO:0051241">
    <property type="term" value="P:negative regulation of multicellular organismal process"/>
    <property type="evidence" value="ECO:0007669"/>
    <property type="project" value="UniProtKB-ARBA"/>
</dbReference>
<feature type="region of interest" description="Disordered" evidence="9">
    <location>
        <begin position="318"/>
        <end position="360"/>
    </location>
</feature>
<sequence>MKSRLVPATVEQLTSALTGILPIQSINRRTSKHFGLMRIKSSLLETQHSQKIKKKQLGQGFRGRRNSKWTVWRKDQLAVPMLLHIFSKPTQDSNASSAETLGDAVRLGQHVLNSSDPLMGGRARPGQLRFPDCEQRLERLSMDFFNLSIPAGISKLFRYSIFLTTYGFSWRSRRRRRRFWSQRQPKASERRPRDRDRFGRRQRRRSIVKIENSGGRNVRFEKEERAARTPQNTTKKVSVIQRTPLAPSAPMVVQDELPEQEAPIDYHVPKKKDDQPLFPAHSLTELQRNKIALAIKRGQILIAGRRIGGSGQILMAAAGHSRTGGNGGSQQSGSSSGGSRNSSSGNSYTLGGGGGGGGGGGMASGGGGSGAVGGGAGGGGGPGKANYGPSSPPTGSLPPFYESLKGGGLHGYQQYSTNSSQYQSLIMASNDPLPMDCDTGQDLPGGGGHYTNGGGGGGDGGPPATKQYSLLQNVCATYGLCVKEEDDLSSYVKDSQNFLNYDDALMVDSVTGAVVDPLQFTATLTFSSPADHTALLESLSDAADLFLRELGLPGDAALEFVNGGHGIKNPLANTEAASIPRPPEADKEEKTNISSNGSNSNSSRRFTCHLCSKTFSLQRLLNRHMKCHSDVKRYLCTFCGKGFNDTFDLKRHTRTHTGVRPYKCNLCEKSFTQRCSLESHCLKVHGVQHQYAYKERRTKMYVCEDCGHTTNEPEVHYLHLKENHPYSPALLKFYDKRHFKFTNSNFANMLLVRT</sequence>
<feature type="region of interest" description="Disordered" evidence="9">
    <location>
        <begin position="374"/>
        <end position="402"/>
    </location>
</feature>
<dbReference type="InterPro" id="IPR013087">
    <property type="entry name" value="Znf_C2H2_type"/>
</dbReference>
<comment type="subcellular location">
    <subcellularLocation>
        <location evidence="1">Nucleus</location>
    </subcellularLocation>
</comment>
<dbReference type="InterPro" id="IPR027756">
    <property type="entry name" value="Ovo-like"/>
</dbReference>
<evidence type="ECO:0000256" key="8">
    <source>
        <dbReference type="PROSITE-ProRule" id="PRU00042"/>
    </source>
</evidence>
<accession>A0A6H5H288</accession>
<evidence type="ECO:0000256" key="4">
    <source>
        <dbReference type="ARBA" id="ARBA00022737"/>
    </source>
</evidence>
<dbReference type="PANTHER" id="PTHR10032:SF271">
    <property type="entry name" value="RH12261P-RELATED"/>
    <property type="match status" value="1"/>
</dbReference>
<evidence type="ECO:0000256" key="7">
    <source>
        <dbReference type="ARBA" id="ARBA00023242"/>
    </source>
</evidence>
<feature type="domain" description="C2H2-type" evidence="10">
    <location>
        <begin position="634"/>
        <end position="661"/>
    </location>
</feature>
<evidence type="ECO:0000256" key="3">
    <source>
        <dbReference type="ARBA" id="ARBA00022723"/>
    </source>
</evidence>
<feature type="compositionally biased region" description="Low complexity" evidence="9">
    <location>
        <begin position="331"/>
        <end position="349"/>
    </location>
</feature>
<dbReference type="SMART" id="SM00355">
    <property type="entry name" value="ZnF_C2H2"/>
    <property type="match status" value="4"/>
</dbReference>
<dbReference type="FunFam" id="3.30.160.60:FF:001250">
    <property type="entry name" value="putative transcription factor ovo-like protein 3"/>
    <property type="match status" value="1"/>
</dbReference>
<evidence type="ECO:0000256" key="6">
    <source>
        <dbReference type="ARBA" id="ARBA00022833"/>
    </source>
</evidence>
<feature type="domain" description="C2H2-type" evidence="10">
    <location>
        <begin position="606"/>
        <end position="633"/>
    </location>
</feature>
<dbReference type="GO" id="GO:0009968">
    <property type="term" value="P:negative regulation of signal transduction"/>
    <property type="evidence" value="ECO:0007669"/>
    <property type="project" value="UniProtKB-ARBA"/>
</dbReference>
<dbReference type="GO" id="GO:0045892">
    <property type="term" value="P:negative regulation of DNA-templated transcription"/>
    <property type="evidence" value="ECO:0007669"/>
    <property type="project" value="UniProtKB-ARBA"/>
</dbReference>
<reference evidence="11 12" key="1">
    <citation type="submission" date="2020-02" db="EMBL/GenBank/DDBJ databases">
        <authorList>
            <person name="Ferguson B K."/>
        </authorList>
    </citation>
    <scope>NUCLEOTIDE SEQUENCE [LARGE SCALE GENOMIC DNA]</scope>
</reference>
<feature type="compositionally biased region" description="Low complexity" evidence="9">
    <location>
        <begin position="592"/>
        <end position="603"/>
    </location>
</feature>
<dbReference type="Pfam" id="PF00096">
    <property type="entry name" value="zf-C2H2"/>
    <property type="match status" value="1"/>
</dbReference>
<dbReference type="GO" id="GO:0005634">
    <property type="term" value="C:nucleus"/>
    <property type="evidence" value="ECO:0007669"/>
    <property type="project" value="UniProtKB-SubCell"/>
</dbReference>
<evidence type="ECO:0000313" key="12">
    <source>
        <dbReference type="Proteomes" id="UP000479000"/>
    </source>
</evidence>
<dbReference type="GO" id="GO:0008270">
    <property type="term" value="F:zinc ion binding"/>
    <property type="evidence" value="ECO:0007669"/>
    <property type="project" value="UniProtKB-KW"/>
</dbReference>
<feature type="region of interest" description="Disordered" evidence="9">
    <location>
        <begin position="439"/>
        <end position="465"/>
    </location>
</feature>
<evidence type="ECO:0000256" key="9">
    <source>
        <dbReference type="SAM" id="MobiDB-lite"/>
    </source>
</evidence>
<keyword evidence="4" id="KW-0677">Repeat</keyword>
<keyword evidence="6" id="KW-0862">Zinc</keyword>
<evidence type="ECO:0000256" key="1">
    <source>
        <dbReference type="ARBA" id="ARBA00004123"/>
    </source>
</evidence>